<dbReference type="EMBL" id="HE797216">
    <property type="protein sequence ID" value="CCM05962.1"/>
    <property type="molecule type" value="Genomic_DNA"/>
</dbReference>
<dbReference type="InterPro" id="IPR053204">
    <property type="entry name" value="Oxopyrrolidines_Biosynth-assoc"/>
</dbReference>
<accession>J4I2C9</accession>
<dbReference type="PANTHER" id="PTHR38797">
    <property type="entry name" value="NUCLEAR PORE COMPLEX PROTEIN NUP85-RELATED"/>
    <property type="match status" value="1"/>
</dbReference>
<dbReference type="AlphaFoldDB" id="J4I2C9"/>
<reference evidence="1 2" key="1">
    <citation type="journal article" date="2012" name="Appl. Environ. Microbiol.">
        <title>Short-read sequencing for genomic analysis of the brown rot fungus Fibroporia radiculosa.</title>
        <authorList>
            <person name="Tang J.D."/>
            <person name="Perkins A.D."/>
            <person name="Sonstegard T.S."/>
            <person name="Schroeder S.G."/>
            <person name="Burgess S.C."/>
            <person name="Diehl S.V."/>
        </authorList>
    </citation>
    <scope>NUCLEOTIDE SEQUENCE [LARGE SCALE GENOMIC DNA]</scope>
    <source>
        <strain evidence="1 2">TFFH 294</strain>
    </source>
</reference>
<dbReference type="InterPro" id="IPR022085">
    <property type="entry name" value="OpdG"/>
</dbReference>
<sequence length="300" mass="34477">MTTLPLRINLSGGGGSQPIGQQNPIFDILNDYLQPSSILSLKEATEKLDRCCPLRRPDRDSAKERSEQEAEVERFLWGMWEHILIVATQVPYRHPSQDKLAGLISSLKNIPSDTVVKLWGTNMRIWQDLPMLGPNMREDLDVFNPKSHEGDAQAQERWQSYNAFVARLFRDRTFDTPLYALWMLRDILEDIGTRQDPISLDAGLPVAAEWIFVAGSILYDFCHSPDKHEPITHDIARAACGGRNYHGPPGLSLERWQFWKERFAYIQIHEPVEEETKHLAREAVEAMKKIERRQKSGYKG</sequence>
<organism evidence="1 2">
    <name type="scientific">Fibroporia radiculosa</name>
    <dbReference type="NCBI Taxonomy" id="599839"/>
    <lineage>
        <taxon>Eukaryota</taxon>
        <taxon>Fungi</taxon>
        <taxon>Dikarya</taxon>
        <taxon>Basidiomycota</taxon>
        <taxon>Agaricomycotina</taxon>
        <taxon>Agaricomycetes</taxon>
        <taxon>Polyporales</taxon>
        <taxon>Fibroporiaceae</taxon>
        <taxon>Fibroporia</taxon>
    </lineage>
</organism>
<evidence type="ECO:0000313" key="1">
    <source>
        <dbReference type="EMBL" id="CCM05962.1"/>
    </source>
</evidence>
<dbReference type="RefSeq" id="XP_012185245.1">
    <property type="nucleotide sequence ID" value="XM_012329855.1"/>
</dbReference>
<dbReference type="Proteomes" id="UP000006352">
    <property type="component" value="Unassembled WGS sequence"/>
</dbReference>
<protein>
    <submittedName>
        <fullName evidence="1">Uncharacterized protein</fullName>
    </submittedName>
</protein>
<dbReference type="PANTHER" id="PTHR38797:SF4">
    <property type="entry name" value="NUCLEAR PORE COMPLEX PROTEIN NUP85"/>
    <property type="match status" value="1"/>
</dbReference>
<gene>
    <name evidence="1" type="ORF">FIBRA_08201</name>
</gene>
<evidence type="ECO:0000313" key="2">
    <source>
        <dbReference type="Proteomes" id="UP000006352"/>
    </source>
</evidence>
<dbReference type="InParanoid" id="J4I2C9"/>
<dbReference type="OrthoDB" id="3350591at2759"/>
<proteinExistence type="predicted"/>
<dbReference type="HOGENOM" id="CLU_035263_2_1_1"/>
<dbReference type="Pfam" id="PF12311">
    <property type="entry name" value="DUF3632"/>
    <property type="match status" value="1"/>
</dbReference>
<dbReference type="STRING" id="599839.J4I2C9"/>
<name>J4I2C9_9APHY</name>
<keyword evidence="2" id="KW-1185">Reference proteome</keyword>
<dbReference type="GeneID" id="24100873"/>